<dbReference type="GO" id="GO:0051087">
    <property type="term" value="F:protein-folding chaperone binding"/>
    <property type="evidence" value="ECO:0007669"/>
    <property type="project" value="TreeGrafter"/>
</dbReference>
<dbReference type="InterPro" id="IPR001623">
    <property type="entry name" value="DnaJ_domain"/>
</dbReference>
<dbReference type="SMR" id="A0A3Q9NMV7"/>
<dbReference type="EMBL" id="MH646551">
    <property type="protein sequence ID" value="AZT86282.1"/>
    <property type="molecule type" value="Genomic_DNA"/>
</dbReference>
<dbReference type="InterPro" id="IPR008971">
    <property type="entry name" value="HSP40/DnaJ_pept-bd"/>
</dbReference>
<evidence type="ECO:0000256" key="1">
    <source>
        <dbReference type="ARBA" id="ARBA00023186"/>
    </source>
</evidence>
<evidence type="ECO:0000259" key="2">
    <source>
        <dbReference type="PROSITE" id="PS50076"/>
    </source>
</evidence>
<dbReference type="SUPFAM" id="SSF46565">
    <property type="entry name" value="Chaperone J-domain"/>
    <property type="match status" value="1"/>
</dbReference>
<dbReference type="EMBL" id="MN931742">
    <property type="protein sequence ID" value="QHW16745.1"/>
    <property type="molecule type" value="Genomic_DNA"/>
</dbReference>
<dbReference type="InterPro" id="IPR051339">
    <property type="entry name" value="DnaJ_subfamily_B"/>
</dbReference>
<dbReference type="PANTHER" id="PTHR24078">
    <property type="entry name" value="DNAJ HOMOLOG SUBFAMILY C MEMBER"/>
    <property type="match status" value="1"/>
</dbReference>
<reference evidence="4" key="2">
    <citation type="submission" date="2020-01" db="EMBL/GenBank/DDBJ databases">
        <title>Global genomic diversity of Molluscum contagiosum virus.</title>
        <authorList>
            <person name="Zorec T.M."/>
            <person name="Skubic L."/>
            <person name="Hosnjak L."/>
            <person name="Trcko K."/>
            <person name="Poljak M."/>
        </authorList>
    </citation>
    <scope>NUCLEOTIDE SEQUENCE</scope>
    <source>
        <strain evidence="4">MCV1_P02S01A</strain>
        <strain evidence="5">MCV1_P02S01B</strain>
        <strain evidence="6">MCV1_P02S02A</strain>
    </source>
</reference>
<dbReference type="PRINTS" id="PR00625">
    <property type="entry name" value="JDOMAIN"/>
</dbReference>
<organism evidence="3">
    <name type="scientific">Molluscum contagiosum virus</name>
    <dbReference type="NCBI Taxonomy" id="10279"/>
    <lineage>
        <taxon>Viruses</taxon>
        <taxon>Varidnaviria</taxon>
        <taxon>Bamfordvirae</taxon>
        <taxon>Nucleocytoviricota</taxon>
        <taxon>Pokkesviricetes</taxon>
        <taxon>Chitovirales</taxon>
        <taxon>Poxviridae</taxon>
        <taxon>Chordopoxvirinae</taxon>
        <taxon>Molluscipoxvirus</taxon>
        <taxon>Molluscipoxvirus molluscum</taxon>
    </lineage>
</organism>
<protein>
    <submittedName>
        <fullName evidence="3">MC013L</fullName>
    </submittedName>
</protein>
<dbReference type="Proteomes" id="UP000610093">
    <property type="component" value="Segment"/>
</dbReference>
<dbReference type="Pfam" id="PF00226">
    <property type="entry name" value="DnaJ"/>
    <property type="match status" value="1"/>
</dbReference>
<evidence type="ECO:0000313" key="5">
    <source>
        <dbReference type="EMBL" id="QHW16927.1"/>
    </source>
</evidence>
<name>A0A3Q9NMV7_9POXV</name>
<dbReference type="PROSITE" id="PS50076">
    <property type="entry name" value="DNAJ_2"/>
    <property type="match status" value="1"/>
</dbReference>
<gene>
    <name evidence="3" type="primary">MC013L</name>
    <name evidence="3" type="ORF">MOCVgp013</name>
</gene>
<dbReference type="InterPro" id="IPR036869">
    <property type="entry name" value="J_dom_sf"/>
</dbReference>
<dbReference type="Gene3D" id="1.10.287.110">
    <property type="entry name" value="DnaJ domain"/>
    <property type="match status" value="1"/>
</dbReference>
<reference evidence="3" key="1">
    <citation type="submission" date="2018-07" db="EMBL/GenBank/DDBJ databases">
        <title>Illumina sequencing of clinical samples for virus detection in a public health laboratory: a feasibility study.</title>
        <authorList>
            <person name="Huang B."/>
            <person name="Jennison A."/>
            <person name="Whiley D."/>
            <person name="McMahon J."/>
            <person name="Hewitson G."/>
            <person name="Graham R."/>
            <person name="De Jong A."/>
            <person name="Warrilow D."/>
        </authorList>
    </citation>
    <scope>NUCLEOTIDE SEQUENCE [LARGE SCALE GENOMIC DNA]</scope>
    <source>
        <strain evidence="3">Sercmolcont1</strain>
    </source>
</reference>
<dbReference type="SUPFAM" id="SSF49493">
    <property type="entry name" value="HSP40/DnaJ peptide-binding domain"/>
    <property type="match status" value="1"/>
</dbReference>
<feature type="domain" description="J" evidence="2">
    <location>
        <begin position="2"/>
        <end position="68"/>
    </location>
</feature>
<evidence type="ECO:0000313" key="6">
    <source>
        <dbReference type="EMBL" id="QHW17109.1"/>
    </source>
</evidence>
<sequence length="226" mass="25301">MDPHEVLGLPAGSSPDAVRARYKDLCLRYHPDRNPGTGVDFKAITRAYRQLRAMRRFCVRLSLHDVFTGRLVRFPVHGKYFSLFLPPGMVTRKCYRCVDGVLCEFDVRVLPDAGYTRRGHDLETLLDLSLEEAVEGLERVLHLPGGRLLTVELAPFQALETRSLRFPGYGLHYSGMAGELRVALRVRVPDALRAQPAQLLSALRTALAGANMHERASVPLRPSSQN</sequence>
<keyword evidence="1" id="KW-0143">Chaperone</keyword>
<accession>A0A3Q9NMV7</accession>
<dbReference type="EMBL" id="MN931743">
    <property type="protein sequence ID" value="QHW16927.1"/>
    <property type="molecule type" value="Genomic_DNA"/>
</dbReference>
<dbReference type="PANTHER" id="PTHR24078:SF553">
    <property type="entry name" value="DNAJ HOMOLOG SUBFAMILY B MEMBER 5"/>
    <property type="match status" value="1"/>
</dbReference>
<dbReference type="CDD" id="cd06257">
    <property type="entry name" value="DnaJ"/>
    <property type="match status" value="1"/>
</dbReference>
<dbReference type="Proteomes" id="UP000613226">
    <property type="component" value="Segment"/>
</dbReference>
<dbReference type="Gene3D" id="2.60.260.20">
    <property type="entry name" value="Urease metallochaperone UreE, N-terminal domain"/>
    <property type="match status" value="1"/>
</dbReference>
<evidence type="ECO:0000313" key="3">
    <source>
        <dbReference type="EMBL" id="AZT86282.1"/>
    </source>
</evidence>
<proteinExistence type="predicted"/>
<dbReference type="GO" id="GO:0006457">
    <property type="term" value="P:protein folding"/>
    <property type="evidence" value="ECO:0007669"/>
    <property type="project" value="InterPro"/>
</dbReference>
<evidence type="ECO:0000313" key="4">
    <source>
        <dbReference type="EMBL" id="QHW16745.1"/>
    </source>
</evidence>
<dbReference type="Proteomes" id="UP000602142">
    <property type="component" value="Segment"/>
</dbReference>
<dbReference type="GO" id="GO:0051082">
    <property type="term" value="F:unfolded protein binding"/>
    <property type="evidence" value="ECO:0007669"/>
    <property type="project" value="InterPro"/>
</dbReference>
<dbReference type="EMBL" id="MN931744">
    <property type="protein sequence ID" value="QHW17109.1"/>
    <property type="molecule type" value="Genomic_DNA"/>
</dbReference>
<dbReference type="SMART" id="SM00271">
    <property type="entry name" value="DnaJ"/>
    <property type="match status" value="1"/>
</dbReference>
<dbReference type="Proteomes" id="UP000317426">
    <property type="component" value="Segment"/>
</dbReference>